<feature type="domain" description="N-acetyltransferase" evidence="12">
    <location>
        <begin position="182"/>
        <end position="232"/>
    </location>
</feature>
<keyword evidence="9" id="KW-0012">Acyltransferase</keyword>
<evidence type="ECO:0000256" key="6">
    <source>
        <dbReference type="ARBA" id="ARBA00022490"/>
    </source>
</evidence>
<evidence type="ECO:0000256" key="10">
    <source>
        <dbReference type="ARBA" id="ARBA00047821"/>
    </source>
</evidence>
<dbReference type="Proteomes" id="UP001071777">
    <property type="component" value="Unassembled WGS sequence"/>
</dbReference>
<evidence type="ECO:0000313" key="14">
    <source>
        <dbReference type="Proteomes" id="UP001071777"/>
    </source>
</evidence>
<evidence type="ECO:0000256" key="7">
    <source>
        <dbReference type="ARBA" id="ARBA00022679"/>
    </source>
</evidence>
<keyword evidence="14" id="KW-1185">Reference proteome</keyword>
<name>A0ABQ8P7V1_9CRYT</name>
<gene>
    <name evidence="13" type="ORF">OJ252_1509</name>
</gene>
<keyword evidence="7" id="KW-0808">Transferase</keyword>
<dbReference type="Gene3D" id="3.40.630.30">
    <property type="match status" value="1"/>
</dbReference>
<comment type="catalytic activity">
    <reaction evidence="10">
        <text>N-terminal L-seryl-[histone H2A] + acetyl-CoA = N-terminal N(alpha)-acetyl-L-seryl-[histone H2A] + CoA + H(+)</text>
        <dbReference type="Rhea" id="RHEA:50600"/>
        <dbReference type="Rhea" id="RHEA-COMP:12742"/>
        <dbReference type="Rhea" id="RHEA-COMP:12744"/>
        <dbReference type="ChEBI" id="CHEBI:15378"/>
        <dbReference type="ChEBI" id="CHEBI:57287"/>
        <dbReference type="ChEBI" id="CHEBI:57288"/>
        <dbReference type="ChEBI" id="CHEBI:64738"/>
        <dbReference type="ChEBI" id="CHEBI:83690"/>
        <dbReference type="EC" id="2.3.1.257"/>
    </reaction>
</comment>
<keyword evidence="8" id="KW-0539">Nucleus</keyword>
<organism evidence="13 14">
    <name type="scientific">Cryptosporidium canis</name>
    <dbReference type="NCBI Taxonomy" id="195482"/>
    <lineage>
        <taxon>Eukaryota</taxon>
        <taxon>Sar</taxon>
        <taxon>Alveolata</taxon>
        <taxon>Apicomplexa</taxon>
        <taxon>Conoidasida</taxon>
        <taxon>Coccidia</taxon>
        <taxon>Eucoccidiorida</taxon>
        <taxon>Eimeriorina</taxon>
        <taxon>Cryptosporidiidae</taxon>
        <taxon>Cryptosporidium</taxon>
    </lineage>
</organism>
<sequence>MVKVIKNHKALRKKTSHVSRKEYIELIKQILYSKDFFLNLFNTYNASRFKTELLKISKNSILHIARSIDLTEKHMEKILNITRDNMKTLYDTNPWGDIWSQGWDDNLKMSELSHEMCNYIIIYEKGINDTNIVNIDDNMSGIGFRDGLSSDINILSFLSFRFELEDSTDSFNRITVGYMYELQSFIKGKGYGKLLLDILRFICQQLQVSKIMCTVLRKNTDAIRFYTSKCGFCLDKTSPTSEPYIILSLNTG</sequence>
<comment type="subcellular location">
    <subcellularLocation>
        <location evidence="2">Cytoplasm</location>
    </subcellularLocation>
    <subcellularLocation>
        <location evidence="1">Nucleus</location>
    </subcellularLocation>
</comment>
<dbReference type="InterPro" id="IPR039949">
    <property type="entry name" value="NAA40"/>
</dbReference>
<dbReference type="PANTHER" id="PTHR20531">
    <property type="entry name" value="N-ALPHA-ACETYLTRANSFERASE 40"/>
    <property type="match status" value="1"/>
</dbReference>
<evidence type="ECO:0000256" key="1">
    <source>
        <dbReference type="ARBA" id="ARBA00004123"/>
    </source>
</evidence>
<evidence type="ECO:0000256" key="11">
    <source>
        <dbReference type="ARBA" id="ARBA00049524"/>
    </source>
</evidence>
<proteinExistence type="inferred from homology"/>
<evidence type="ECO:0000256" key="8">
    <source>
        <dbReference type="ARBA" id="ARBA00023242"/>
    </source>
</evidence>
<dbReference type="Pfam" id="PF00583">
    <property type="entry name" value="Acetyltransf_1"/>
    <property type="match status" value="1"/>
</dbReference>
<evidence type="ECO:0000256" key="4">
    <source>
        <dbReference type="ARBA" id="ARBA00012950"/>
    </source>
</evidence>
<dbReference type="EMBL" id="JAPCXB010000058">
    <property type="protein sequence ID" value="KAJ1611478.1"/>
    <property type="molecule type" value="Genomic_DNA"/>
</dbReference>
<evidence type="ECO:0000256" key="9">
    <source>
        <dbReference type="ARBA" id="ARBA00023315"/>
    </source>
</evidence>
<dbReference type="PANTHER" id="PTHR20531:SF1">
    <property type="entry name" value="N-ALPHA-ACETYLTRANSFERASE 40"/>
    <property type="match status" value="1"/>
</dbReference>
<protein>
    <recommendedName>
        <fullName evidence="5">N-alpha-acetyltransferase 40</fullName>
        <ecNumber evidence="4">2.3.1.257</ecNumber>
    </recommendedName>
</protein>
<comment type="catalytic activity">
    <reaction evidence="11">
        <text>N-terminal L-seryl-[histone H4] + acetyl-CoA = N-terminal N(alpha)-acetyl-L-seryl-[histone H4] + CoA + H(+)</text>
        <dbReference type="Rhea" id="RHEA:50596"/>
        <dbReference type="Rhea" id="RHEA-COMP:12740"/>
        <dbReference type="Rhea" id="RHEA-COMP:12743"/>
        <dbReference type="ChEBI" id="CHEBI:15378"/>
        <dbReference type="ChEBI" id="CHEBI:57287"/>
        <dbReference type="ChEBI" id="CHEBI:57288"/>
        <dbReference type="ChEBI" id="CHEBI:64738"/>
        <dbReference type="ChEBI" id="CHEBI:83690"/>
        <dbReference type="EC" id="2.3.1.257"/>
    </reaction>
</comment>
<dbReference type="SUPFAM" id="SSF55729">
    <property type="entry name" value="Acyl-CoA N-acyltransferases (Nat)"/>
    <property type="match status" value="1"/>
</dbReference>
<dbReference type="InterPro" id="IPR000182">
    <property type="entry name" value="GNAT_dom"/>
</dbReference>
<comment type="caution">
    <text evidence="13">The sequence shown here is derived from an EMBL/GenBank/DDBJ whole genome shotgun (WGS) entry which is preliminary data.</text>
</comment>
<evidence type="ECO:0000256" key="2">
    <source>
        <dbReference type="ARBA" id="ARBA00004496"/>
    </source>
</evidence>
<evidence type="ECO:0000256" key="3">
    <source>
        <dbReference type="ARBA" id="ARBA00008870"/>
    </source>
</evidence>
<reference evidence="13" key="1">
    <citation type="submission" date="2022-10" db="EMBL/GenBank/DDBJ databases">
        <title>Adaptive evolution leads to modifications in subtelomeric GC content in a zoonotic Cryptosporidium species.</title>
        <authorList>
            <person name="Li J."/>
            <person name="Feng Y."/>
            <person name="Xiao L."/>
        </authorList>
    </citation>
    <scope>NUCLEOTIDE SEQUENCE</scope>
    <source>
        <strain evidence="13">25894</strain>
    </source>
</reference>
<evidence type="ECO:0000259" key="12">
    <source>
        <dbReference type="Pfam" id="PF00583"/>
    </source>
</evidence>
<dbReference type="InterPro" id="IPR016181">
    <property type="entry name" value="Acyl_CoA_acyltransferase"/>
</dbReference>
<keyword evidence="6" id="KW-0963">Cytoplasm</keyword>
<accession>A0ABQ8P7V1</accession>
<comment type="similarity">
    <text evidence="3">Belongs to the acetyltransferase family. NAA40 subfamily.</text>
</comment>
<evidence type="ECO:0000256" key="5">
    <source>
        <dbReference type="ARBA" id="ARBA00015043"/>
    </source>
</evidence>
<dbReference type="EC" id="2.3.1.257" evidence="4"/>
<evidence type="ECO:0000313" key="13">
    <source>
        <dbReference type="EMBL" id="KAJ1611478.1"/>
    </source>
</evidence>